<comment type="catalytic activity">
    <reaction evidence="1 7">
        <text>Thiol-dependent hydrolysis of ester, thioester, amide, peptide and isopeptide bonds formed by the C-terminal Gly of ubiquitin (a 76-residue protein attached to proteins as an intracellular targeting signal).</text>
        <dbReference type="EC" id="3.4.19.12"/>
    </reaction>
</comment>
<reference evidence="10" key="1">
    <citation type="journal article" date="2020" name="Fungal Divers.">
        <title>Resolving the Mortierellaceae phylogeny through synthesis of multi-gene phylogenetics and phylogenomics.</title>
        <authorList>
            <person name="Vandepol N."/>
            <person name="Liber J."/>
            <person name="Desiro A."/>
            <person name="Na H."/>
            <person name="Kennedy M."/>
            <person name="Barry K."/>
            <person name="Grigoriev I.V."/>
            <person name="Miller A.N."/>
            <person name="O'Donnell K."/>
            <person name="Stajich J.E."/>
            <person name="Bonito G."/>
        </authorList>
    </citation>
    <scope>NUCLEOTIDE SEQUENCE</scope>
    <source>
        <strain evidence="10">CK1249</strain>
    </source>
</reference>
<evidence type="ECO:0000256" key="5">
    <source>
        <dbReference type="ARBA" id="ARBA00022801"/>
    </source>
</evidence>
<dbReference type="Proteomes" id="UP000738359">
    <property type="component" value="Unassembled WGS sequence"/>
</dbReference>
<dbReference type="InterPro" id="IPR036959">
    <property type="entry name" value="Peptidase_C12_UCH_sf"/>
</dbReference>
<dbReference type="EC" id="3.4.19.12" evidence="2 7"/>
<name>A0A9P6J2D8_MORAP</name>
<feature type="site" description="Transition state stabilizer" evidence="7">
    <location>
        <position position="882"/>
    </location>
</feature>
<evidence type="ECO:0000259" key="9">
    <source>
        <dbReference type="PROSITE" id="PS52048"/>
    </source>
</evidence>
<proteinExistence type="inferred from homology"/>
<feature type="active site" description="Nucleophile" evidence="7">
    <location>
        <position position="893"/>
    </location>
</feature>
<evidence type="ECO:0000256" key="3">
    <source>
        <dbReference type="ARBA" id="ARBA00022670"/>
    </source>
</evidence>
<dbReference type="GO" id="GO:0004843">
    <property type="term" value="F:cysteine-type deubiquitinase activity"/>
    <property type="evidence" value="ECO:0007669"/>
    <property type="project" value="UniProtKB-UniRule"/>
</dbReference>
<evidence type="ECO:0000256" key="7">
    <source>
        <dbReference type="PROSITE-ProRule" id="PRU01393"/>
    </source>
</evidence>
<sequence length="1073" mass="116053">MPILGDDEHVTGSVVQDVIIIEDDEDTSSVEILLEPPAMFTANTTAQPPKKRSGLRRRATRHTEATPPMDAHAEPSSQAQESTHAAATLTTDAQSEPSSNSQELEHAEATDAADAKVQPSRNGKDSRHAQATFATDAQAEPLRNGKESRHAQATLATDAQAEPSRKRNGTRTKQVQTPMAEATTARPSKRAEAQDPSEANYEPTDGRPSKRSRNALSSVQDNIAHVGISPAVQQAGRRRRNVAKSRPSNRVQRSSATSAGVDKITAIVQNQDEQDIEMPLIVTEGSGSSRSSATGAGVKEIPTIVQNKNIYDNEMPLIVAEGSEYPGSPATGRGVENTLAIVQHQDEPNNEMPFTVAEGPEFPGSSATGSGVDTIPANVQHQDEPNNEMPFIVAEGPGFPGSSATGSGVENNSTIVQHQDEPNNEMPFIVAEGSGFSGSSATDRVLENNSAIVQHQNELNNEMSMMVAKESGFPGSSATGRGVENTLAIVQHQDEPNNEMPITVAEGPGSPRSDAEKPHSIVQHYDEPNNEMPLIVAEGPRSPGSSTTSRGVENIPATVQNHDDHDSKSLSIAAEGSGFRRSSATDAGIKRFPATAQHQNEYDGEPGSSMISIEQSPSKHALAADNRDVTRRSQRKIKAAPVDEAAPQQSLDCDEPIEMVSEQIIDPAIVAKKGRGRPRKAARADLICPTNDPTGTPSIDSVVASAPTAEDTVPDAAPRPRGRQQSPARIRIGTKRKETEPTEATAKKPRTKAKTEPTEATTKQPRTKAKPNQRGKTVYEDDDERVYEEAIKDRGVRMWETFPMDSNGCIDKWAEMLGVPMRTLPISEDKECLTFPFDMQELEATGSADRVKAFIFFGPDSLRREPPTGDTDSFAIPFLSQQSVGYGHALDSCASLSFVNIAMNSPEILQNGPAAMQQLRATLDDEEKVQSIKHAWRVFDQSEMGNQVHEVHNRIAVAEDSMDVDPPAYNPNDHMKKTRYAQRKAQAIKQEASAAASTSAGGYEPNDDAFHFTALMRIGGQVWELDSMETEPIKITSGGDLDWHVEVSNYLQSLTKDLSAYQKNYNCRLIAVV</sequence>
<feature type="active site" description="Proton donor" evidence="7">
    <location>
        <position position="1011"/>
    </location>
</feature>
<gene>
    <name evidence="10" type="ORF">BGZ70_010443</name>
</gene>
<evidence type="ECO:0000256" key="2">
    <source>
        <dbReference type="ARBA" id="ARBA00012759"/>
    </source>
</evidence>
<evidence type="ECO:0000256" key="6">
    <source>
        <dbReference type="ARBA" id="ARBA00022807"/>
    </source>
</evidence>
<keyword evidence="11" id="KW-1185">Reference proteome</keyword>
<dbReference type="Gene3D" id="3.40.532.10">
    <property type="entry name" value="Peptidase C12, ubiquitin carboxyl-terminal hydrolase"/>
    <property type="match status" value="1"/>
</dbReference>
<feature type="region of interest" description="Disordered" evidence="8">
    <location>
        <begin position="38"/>
        <end position="259"/>
    </location>
</feature>
<evidence type="ECO:0000256" key="4">
    <source>
        <dbReference type="ARBA" id="ARBA00022786"/>
    </source>
</evidence>
<dbReference type="PROSITE" id="PS52048">
    <property type="entry name" value="UCH_DOMAIN"/>
    <property type="match status" value="1"/>
</dbReference>
<evidence type="ECO:0000256" key="1">
    <source>
        <dbReference type="ARBA" id="ARBA00000707"/>
    </source>
</evidence>
<keyword evidence="5 7" id="KW-0378">Hydrolase</keyword>
<dbReference type="AlphaFoldDB" id="A0A9P6J2D8"/>
<organism evidence="10 11">
    <name type="scientific">Mortierella alpina</name>
    <name type="common">Oleaginous fungus</name>
    <name type="synonym">Mortierella renispora</name>
    <dbReference type="NCBI Taxonomy" id="64518"/>
    <lineage>
        <taxon>Eukaryota</taxon>
        <taxon>Fungi</taxon>
        <taxon>Fungi incertae sedis</taxon>
        <taxon>Mucoromycota</taxon>
        <taxon>Mortierellomycotina</taxon>
        <taxon>Mortierellomycetes</taxon>
        <taxon>Mortierellales</taxon>
        <taxon>Mortierellaceae</taxon>
        <taxon>Mortierella</taxon>
    </lineage>
</organism>
<evidence type="ECO:0000313" key="10">
    <source>
        <dbReference type="EMBL" id="KAF9954818.1"/>
    </source>
</evidence>
<accession>A0A9P6J2D8</accession>
<feature type="compositionally biased region" description="Polar residues" evidence="8">
    <location>
        <begin position="246"/>
        <end position="258"/>
    </location>
</feature>
<dbReference type="InterPro" id="IPR001578">
    <property type="entry name" value="Peptidase_C12_UCH"/>
</dbReference>
<dbReference type="SUPFAM" id="SSF54001">
    <property type="entry name" value="Cysteine proteinases"/>
    <property type="match status" value="1"/>
</dbReference>
<evidence type="ECO:0000313" key="11">
    <source>
        <dbReference type="Proteomes" id="UP000738359"/>
    </source>
</evidence>
<feature type="region of interest" description="Disordered" evidence="8">
    <location>
        <begin position="620"/>
        <end position="649"/>
    </location>
</feature>
<dbReference type="EMBL" id="JAAAHY010000944">
    <property type="protein sequence ID" value="KAF9954818.1"/>
    <property type="molecule type" value="Genomic_DNA"/>
</dbReference>
<keyword evidence="6 7" id="KW-0788">Thiol protease</keyword>
<dbReference type="OrthoDB" id="1924260at2759"/>
<feature type="domain" description="UCH catalytic" evidence="9">
    <location>
        <begin position="800"/>
        <end position="1073"/>
    </location>
</feature>
<protein>
    <recommendedName>
        <fullName evidence="2 7">ubiquitinyl hydrolase 1</fullName>
        <ecNumber evidence="2 7">3.4.19.12</ecNumber>
    </recommendedName>
</protein>
<keyword evidence="3 7" id="KW-0645">Protease</keyword>
<comment type="similarity">
    <text evidence="7">Belongs to the peptidase C12 family.</text>
</comment>
<dbReference type="GO" id="GO:0006511">
    <property type="term" value="P:ubiquitin-dependent protein catabolic process"/>
    <property type="evidence" value="ECO:0007669"/>
    <property type="project" value="UniProtKB-UniRule"/>
</dbReference>
<feature type="compositionally biased region" description="Polar residues" evidence="8">
    <location>
        <begin position="75"/>
        <end position="102"/>
    </location>
</feature>
<feature type="region of interest" description="Disordered" evidence="8">
    <location>
        <begin position="674"/>
        <end position="780"/>
    </location>
</feature>
<comment type="caution">
    <text evidence="10">The sequence shown here is derived from an EMBL/GenBank/DDBJ whole genome shotgun (WGS) entry which is preliminary data.</text>
</comment>
<dbReference type="Pfam" id="PF01088">
    <property type="entry name" value="Peptidase_C12"/>
    <property type="match status" value="1"/>
</dbReference>
<feature type="site" description="Important for enzyme activity" evidence="7">
    <location>
        <position position="1026"/>
    </location>
</feature>
<evidence type="ECO:0000256" key="8">
    <source>
        <dbReference type="SAM" id="MobiDB-lite"/>
    </source>
</evidence>
<keyword evidence="4 7" id="KW-0833">Ubl conjugation pathway</keyword>
<dbReference type="InterPro" id="IPR038765">
    <property type="entry name" value="Papain-like_cys_pep_sf"/>
</dbReference>
<feature type="compositionally biased region" description="Basic residues" evidence="8">
    <location>
        <begin position="49"/>
        <end position="60"/>
    </location>
</feature>